<dbReference type="PROSITE" id="PS50249">
    <property type="entry name" value="MPN"/>
    <property type="match status" value="1"/>
</dbReference>
<evidence type="ECO:0000256" key="2">
    <source>
        <dbReference type="ARBA" id="ARBA00014871"/>
    </source>
</evidence>
<feature type="non-terminal residue" evidence="4">
    <location>
        <position position="1"/>
    </location>
</feature>
<evidence type="ECO:0000256" key="1">
    <source>
        <dbReference type="ARBA" id="ARBA00010893"/>
    </source>
</evidence>
<dbReference type="GO" id="GO:0008237">
    <property type="term" value="F:metallopeptidase activity"/>
    <property type="evidence" value="ECO:0007669"/>
    <property type="project" value="InterPro"/>
</dbReference>
<dbReference type="InterPro" id="IPR037518">
    <property type="entry name" value="MPN"/>
</dbReference>
<dbReference type="Pfam" id="PF13012">
    <property type="entry name" value="MitMem_reg"/>
    <property type="match status" value="1"/>
</dbReference>
<dbReference type="PANTHER" id="PTHR10540:SF8">
    <property type="entry name" value="COP9 SIGNALOSOME COMPLEX SUBUNIT 6"/>
    <property type="match status" value="1"/>
</dbReference>
<dbReference type="OrthoDB" id="1378at2759"/>
<evidence type="ECO:0000313" key="4">
    <source>
        <dbReference type="EMBL" id="CAD7232033.1"/>
    </source>
</evidence>
<dbReference type="InterPro" id="IPR000555">
    <property type="entry name" value="JAMM/MPN+_dom"/>
</dbReference>
<dbReference type="AlphaFoldDB" id="A0A7R8WMX7"/>
<organism evidence="4">
    <name type="scientific">Cyprideis torosa</name>
    <dbReference type="NCBI Taxonomy" id="163714"/>
    <lineage>
        <taxon>Eukaryota</taxon>
        <taxon>Metazoa</taxon>
        <taxon>Ecdysozoa</taxon>
        <taxon>Arthropoda</taxon>
        <taxon>Crustacea</taxon>
        <taxon>Oligostraca</taxon>
        <taxon>Ostracoda</taxon>
        <taxon>Podocopa</taxon>
        <taxon>Podocopida</taxon>
        <taxon>Cytherocopina</taxon>
        <taxon>Cytheroidea</taxon>
        <taxon>Cytherideidae</taxon>
        <taxon>Cyprideis</taxon>
    </lineage>
</organism>
<dbReference type="PANTHER" id="PTHR10540">
    <property type="entry name" value="EUKARYOTIC TRANSLATION INITIATION FACTOR 3 SUBUNIT F-RELATED"/>
    <property type="match status" value="1"/>
</dbReference>
<name>A0A7R8WMX7_9CRUS</name>
<dbReference type="GO" id="GO:0008180">
    <property type="term" value="C:COP9 signalosome"/>
    <property type="evidence" value="ECO:0007669"/>
    <property type="project" value="TreeGrafter"/>
</dbReference>
<dbReference type="InterPro" id="IPR024969">
    <property type="entry name" value="EIF3F/CSN6-like_C"/>
</dbReference>
<accession>A0A7R8WMX7</accession>
<protein>
    <recommendedName>
        <fullName evidence="2">COP9 signalosome complex subunit 6</fullName>
    </recommendedName>
</protein>
<comment type="similarity">
    <text evidence="1">Belongs to the peptidase M67A family. CSN6 subfamily.</text>
</comment>
<proteinExistence type="inferred from homology"/>
<evidence type="ECO:0000259" key="3">
    <source>
        <dbReference type="PROSITE" id="PS50249"/>
    </source>
</evidence>
<dbReference type="Gene3D" id="3.40.140.10">
    <property type="entry name" value="Cytidine Deaminase, domain 2"/>
    <property type="match status" value="1"/>
</dbReference>
<feature type="domain" description="MPN" evidence="3">
    <location>
        <begin position="22"/>
        <end position="189"/>
    </location>
</feature>
<dbReference type="Pfam" id="PF01398">
    <property type="entry name" value="JAB"/>
    <property type="match status" value="1"/>
</dbReference>
<dbReference type="EMBL" id="OB664144">
    <property type="protein sequence ID" value="CAD7232033.1"/>
    <property type="molecule type" value="Genomic_DNA"/>
</dbReference>
<gene>
    <name evidence="4" type="ORF">CTOB1V02_LOCUS9874</name>
</gene>
<reference evidence="4" key="1">
    <citation type="submission" date="2020-11" db="EMBL/GenBank/DDBJ databases">
        <authorList>
            <person name="Tran Van P."/>
        </authorList>
    </citation>
    <scope>NUCLEOTIDE SEQUENCE</scope>
</reference>
<sequence length="206" mass="22622">DFVEQVEVLMANPAASQPSFAVQLHPLVIMNISDHWTRIKAQEGSSKQVLGVILGTQQGRNLEIENSFELATLEVEDQLVLDLDYLNAKEVRSADPLLAQFGAIKMLHSRIKIILAFLAAMEGGAVPINYEILRDVSSLALANNLPLLNTEQFKQELSEQGAGVSLLAFLGVLTRAAQSVHQFVSKFNAVHDRGTSASRRMRGLLF</sequence>